<dbReference type="Gene3D" id="1.10.510.10">
    <property type="entry name" value="Transferase(Phosphotransferase) domain 1"/>
    <property type="match status" value="1"/>
</dbReference>
<organism evidence="5 6">
    <name type="scientific">Coccomyxa viridis</name>
    <dbReference type="NCBI Taxonomy" id="1274662"/>
    <lineage>
        <taxon>Eukaryota</taxon>
        <taxon>Viridiplantae</taxon>
        <taxon>Chlorophyta</taxon>
        <taxon>core chlorophytes</taxon>
        <taxon>Trebouxiophyceae</taxon>
        <taxon>Trebouxiophyceae incertae sedis</taxon>
        <taxon>Coccomyxaceae</taxon>
        <taxon>Coccomyxa</taxon>
    </lineage>
</organism>
<name>A0ABP1FR50_9CHLO</name>
<dbReference type="InterPro" id="IPR011009">
    <property type="entry name" value="Kinase-like_dom_sf"/>
</dbReference>
<protein>
    <submittedName>
        <fullName evidence="5">G3608 protein</fullName>
    </submittedName>
</protein>
<evidence type="ECO:0000256" key="1">
    <source>
        <dbReference type="ARBA" id="ARBA00022741"/>
    </source>
</evidence>
<dbReference type="EMBL" id="CAXHTA020000005">
    <property type="protein sequence ID" value="CAL5221421.1"/>
    <property type="molecule type" value="Genomic_DNA"/>
</dbReference>
<feature type="region of interest" description="Disordered" evidence="3">
    <location>
        <begin position="322"/>
        <end position="373"/>
    </location>
</feature>
<evidence type="ECO:0000313" key="5">
    <source>
        <dbReference type="EMBL" id="CAL5221421.1"/>
    </source>
</evidence>
<keyword evidence="6" id="KW-1185">Reference proteome</keyword>
<accession>A0ABP1FR50</accession>
<gene>
    <name evidence="5" type="primary">g3608</name>
    <name evidence="5" type="ORF">VP750_LOCUS3080</name>
</gene>
<dbReference type="InterPro" id="IPR000719">
    <property type="entry name" value="Prot_kinase_dom"/>
</dbReference>
<feature type="compositionally biased region" description="Acidic residues" evidence="3">
    <location>
        <begin position="342"/>
        <end position="354"/>
    </location>
</feature>
<proteinExistence type="predicted"/>
<evidence type="ECO:0000256" key="3">
    <source>
        <dbReference type="SAM" id="MobiDB-lite"/>
    </source>
</evidence>
<dbReference type="PANTHER" id="PTHR24346">
    <property type="entry name" value="MAP/MICROTUBULE AFFINITY-REGULATING KINASE"/>
    <property type="match status" value="1"/>
</dbReference>
<evidence type="ECO:0000259" key="4">
    <source>
        <dbReference type="PROSITE" id="PS50011"/>
    </source>
</evidence>
<feature type="compositionally biased region" description="Low complexity" evidence="3">
    <location>
        <begin position="363"/>
        <end position="373"/>
    </location>
</feature>
<reference evidence="5 6" key="1">
    <citation type="submission" date="2024-06" db="EMBL/GenBank/DDBJ databases">
        <authorList>
            <person name="Kraege A."/>
            <person name="Thomma B."/>
        </authorList>
    </citation>
    <scope>NUCLEOTIDE SEQUENCE [LARGE SCALE GENOMIC DNA]</scope>
</reference>
<dbReference type="PROSITE" id="PS50011">
    <property type="entry name" value="PROTEIN_KINASE_DOM"/>
    <property type="match status" value="1"/>
</dbReference>
<evidence type="ECO:0000256" key="2">
    <source>
        <dbReference type="ARBA" id="ARBA00022840"/>
    </source>
</evidence>
<comment type="caution">
    <text evidence="5">The sequence shown here is derived from an EMBL/GenBank/DDBJ whole genome shotgun (WGS) entry which is preliminary data.</text>
</comment>
<feature type="domain" description="Protein kinase" evidence="4">
    <location>
        <begin position="18"/>
        <end position="284"/>
    </location>
</feature>
<dbReference type="SUPFAM" id="SSF56112">
    <property type="entry name" value="Protein kinase-like (PK-like)"/>
    <property type="match status" value="1"/>
</dbReference>
<dbReference type="CDD" id="cd14003">
    <property type="entry name" value="STKc_AMPK-like"/>
    <property type="match status" value="1"/>
</dbReference>
<dbReference type="SMART" id="SM00220">
    <property type="entry name" value="S_TKc"/>
    <property type="match status" value="1"/>
</dbReference>
<dbReference type="Pfam" id="PF00069">
    <property type="entry name" value="Pkinase"/>
    <property type="match status" value="1"/>
</dbReference>
<evidence type="ECO:0000313" key="6">
    <source>
        <dbReference type="Proteomes" id="UP001497392"/>
    </source>
</evidence>
<dbReference type="PANTHER" id="PTHR24346:SF92">
    <property type="entry name" value="SNF1-RELATED PROTEIN KINASE 2.6"/>
    <property type="match status" value="1"/>
</dbReference>
<keyword evidence="2" id="KW-0067">ATP-binding</keyword>
<keyword evidence="1" id="KW-0547">Nucleotide-binding</keyword>
<dbReference type="Proteomes" id="UP001497392">
    <property type="component" value="Unassembled WGS sequence"/>
</dbReference>
<dbReference type="Gene3D" id="3.30.200.20">
    <property type="entry name" value="Phosphorylase Kinase, domain 1"/>
    <property type="match status" value="1"/>
</dbReference>
<sequence length="373" mass="42432">MVYNPPPGIEPLRGHPRYTKIADLNRGSYGFVQLARDNATGEEVAIKFIQRGEKMAGRYVEREIVNHSMLLHPHIIQFKEVFLTPEYLAISMEYAKGGDMFQYVKAKGGLQEHEARWFFQQLIIALDYAHRMNVVSRDIKLENTLLDGSRRPLLKICDFGYSKNTEKDSVPKSRVGTPGYTAPEVISQGNTGNYDGKAVDVWACGVMLFVMLFCQYPFERPEDEQEKIQTKRYQMQLQRVIRGDYKIPSRVKISEPCRDLLNRILQVNVAKRITIPEILKHKWFLTDLPRGLDTFNDVCMRQQADSSVLEDNKKHVASIVQEAKQGPGPGAQVNGEAISDHDNDDYTDYMEQDSMEFHESDGAPTAPAKAAAK</sequence>